<evidence type="ECO:0000259" key="1">
    <source>
        <dbReference type="Pfam" id="PF01522"/>
    </source>
</evidence>
<comment type="caution">
    <text evidence="2">The sequence shown here is derived from an EMBL/GenBank/DDBJ whole genome shotgun (WGS) entry which is preliminary data.</text>
</comment>
<dbReference type="SUPFAM" id="SSF88713">
    <property type="entry name" value="Glycoside hydrolase/deacetylase"/>
    <property type="match status" value="1"/>
</dbReference>
<evidence type="ECO:0000313" key="2">
    <source>
        <dbReference type="EMBL" id="MBK1877201.1"/>
    </source>
</evidence>
<dbReference type="Pfam" id="PF01522">
    <property type="entry name" value="Polysacc_deac_1"/>
    <property type="match status" value="1"/>
</dbReference>
<accession>A0A934RYI4</accession>
<dbReference type="Gene3D" id="3.20.20.370">
    <property type="entry name" value="Glycoside hydrolase/deacetylase"/>
    <property type="match status" value="1"/>
</dbReference>
<dbReference type="EMBL" id="JAENIL010000015">
    <property type="protein sequence ID" value="MBK1877201.1"/>
    <property type="molecule type" value="Genomic_DNA"/>
</dbReference>
<dbReference type="RefSeq" id="WP_200355412.1">
    <property type="nucleotide sequence ID" value="NZ_JAENIL010000015.1"/>
</dbReference>
<name>A0A934RYI4_9BACT</name>
<dbReference type="InterPro" id="IPR002509">
    <property type="entry name" value="NODB_dom"/>
</dbReference>
<organism evidence="2 3">
    <name type="scientific">Pelagicoccus mobilis</name>
    <dbReference type="NCBI Taxonomy" id="415221"/>
    <lineage>
        <taxon>Bacteria</taxon>
        <taxon>Pseudomonadati</taxon>
        <taxon>Verrucomicrobiota</taxon>
        <taxon>Opitutia</taxon>
        <taxon>Puniceicoccales</taxon>
        <taxon>Pelagicoccaceae</taxon>
        <taxon>Pelagicoccus</taxon>
    </lineage>
</organism>
<sequence length="665" mass="75027">MFAFFMALGNLCGGVWADEPLGSQYLFPKYAQEVAVEYAKKADAVNASIELTPLYQGKVRAISCRWDDNSYSNMPVRELLDEYGVKATWYLNSNSIFYLNGSDYRPTAKGLLENGHSIGGHGYNHPYIGYTNRNRMFREMAEVRIEWESELDIGLNSYAFSFVNFKNVLEGPLNQQDIIRCLERAGFYHSATFKHFDDQQPSDLLLSIIMPPENQTFEDFKKAVDWAMSDPLLMERFLCVSHSMHAWYGTPAVHYGLDELRKRVEYLNSFQNNWQCNQNEYAAYRYQALHTTFEKRKRKGKKVTFSLDRPEVSYLNDDIPLTLELEGVSTEGIVSVTVEGQNYEVYESFDGRVLVDLPHGAGRAMPLRVGHIDNEGNVSDLAEAVSDADFPNTKALLSFDGKSLRLQFDASKNGSLSDVKIAYRLPLAWEEGLEIRDVAELDDGRFDLSWKPGLRVGANKYMGGKHYFVAQIDFKKDGAPSRLFATCSWEQSFSESYPRDHFLVVGPFDTRQLDIEGLGQAVGETGGRPPVEIVFKDGARRSWKLAGGSERVAADHFDPEIVPTSADWYLGGDPRGFILYSTVESSEQVDARLVCDIKSVKAIFLNGKKVNASSLDLKKGSNQLVIVHEHDQFDGSGEHAGAFLRLVSRKSGKRLDDVRYLRPSL</sequence>
<dbReference type="GO" id="GO:0016810">
    <property type="term" value="F:hydrolase activity, acting on carbon-nitrogen (but not peptide) bonds"/>
    <property type="evidence" value="ECO:0007669"/>
    <property type="project" value="InterPro"/>
</dbReference>
<protein>
    <submittedName>
        <fullName evidence="2">Polysaccharide deacetylase family protein</fullName>
    </submittedName>
</protein>
<dbReference type="InterPro" id="IPR011330">
    <property type="entry name" value="Glyco_hydro/deAcase_b/a-brl"/>
</dbReference>
<gene>
    <name evidence="2" type="ORF">JIN87_09995</name>
</gene>
<proteinExistence type="predicted"/>
<feature type="domain" description="NodB homology" evidence="1">
    <location>
        <begin position="66"/>
        <end position="142"/>
    </location>
</feature>
<reference evidence="2" key="1">
    <citation type="submission" date="2021-01" db="EMBL/GenBank/DDBJ databases">
        <title>Modified the classification status of verrucomicrobia.</title>
        <authorList>
            <person name="Feng X."/>
        </authorList>
    </citation>
    <scope>NUCLEOTIDE SEQUENCE</scope>
    <source>
        <strain evidence="2">KCTC 13126</strain>
    </source>
</reference>
<keyword evidence="3" id="KW-1185">Reference proteome</keyword>
<dbReference type="Proteomes" id="UP000617628">
    <property type="component" value="Unassembled WGS sequence"/>
</dbReference>
<dbReference type="GO" id="GO:0005975">
    <property type="term" value="P:carbohydrate metabolic process"/>
    <property type="evidence" value="ECO:0007669"/>
    <property type="project" value="InterPro"/>
</dbReference>
<evidence type="ECO:0000313" key="3">
    <source>
        <dbReference type="Proteomes" id="UP000617628"/>
    </source>
</evidence>
<dbReference type="AlphaFoldDB" id="A0A934RYI4"/>